<protein>
    <recommendedName>
        <fullName evidence="4">SAND domain-containing protein</fullName>
    </recommendedName>
</protein>
<keyword evidence="6" id="KW-1185">Reference proteome</keyword>
<dbReference type="PANTHER" id="PTHR10417">
    <property type="entry name" value="GLUCOCORTICOID MODULATORY ELEMENT-BINDING PROTEIN"/>
    <property type="match status" value="1"/>
</dbReference>
<organism evidence="5 6">
    <name type="scientific">Xiphophorus couchianus</name>
    <name type="common">Monterrey platyfish</name>
    <dbReference type="NCBI Taxonomy" id="32473"/>
    <lineage>
        <taxon>Eukaryota</taxon>
        <taxon>Metazoa</taxon>
        <taxon>Chordata</taxon>
        <taxon>Craniata</taxon>
        <taxon>Vertebrata</taxon>
        <taxon>Euteleostomi</taxon>
        <taxon>Actinopterygii</taxon>
        <taxon>Neopterygii</taxon>
        <taxon>Teleostei</taxon>
        <taxon>Neoteleostei</taxon>
        <taxon>Acanthomorphata</taxon>
        <taxon>Ovalentaria</taxon>
        <taxon>Atherinomorphae</taxon>
        <taxon>Cyprinodontiformes</taxon>
        <taxon>Poeciliidae</taxon>
        <taxon>Poeciliinae</taxon>
        <taxon>Xiphophorus</taxon>
    </lineage>
</organism>
<dbReference type="AlphaFoldDB" id="A0A3B5MJN2"/>
<evidence type="ECO:0000313" key="6">
    <source>
        <dbReference type="Proteomes" id="UP000261380"/>
    </source>
</evidence>
<dbReference type="Proteomes" id="UP000261380">
    <property type="component" value="Unplaced"/>
</dbReference>
<dbReference type="GO" id="GO:0005634">
    <property type="term" value="C:nucleus"/>
    <property type="evidence" value="ECO:0007669"/>
    <property type="project" value="TreeGrafter"/>
</dbReference>
<name>A0A3B5MJN2_9TELE</name>
<evidence type="ECO:0000256" key="3">
    <source>
        <dbReference type="ARBA" id="ARBA00023242"/>
    </source>
</evidence>
<reference evidence="5" key="2">
    <citation type="submission" date="2025-09" db="UniProtKB">
        <authorList>
            <consortium name="Ensembl"/>
        </authorList>
    </citation>
    <scope>IDENTIFICATION</scope>
</reference>
<accession>A0A3B5MJN2</accession>
<feature type="domain" description="SAND" evidence="4">
    <location>
        <begin position="38"/>
        <end position="111"/>
    </location>
</feature>
<reference evidence="5" key="1">
    <citation type="submission" date="2025-08" db="UniProtKB">
        <authorList>
            <consortium name="Ensembl"/>
        </authorList>
    </citation>
    <scope>IDENTIFICATION</scope>
</reference>
<dbReference type="SMART" id="SM00258">
    <property type="entry name" value="SAND"/>
    <property type="match status" value="1"/>
</dbReference>
<sequence>EDRQKEEEAQKREQRRLKIPVHCLFSSASPRKGEAGEIWTWPLYKTQLPVTCGEVEGTLIRDKLAKGQPCIQVDKQRFTPSEFEKFAGKGSAKNWKLSIRCKDTPLGKLIKVCRNAVLELCNYLWSVILVHSHAVVPLKGRAPEGSVLQKKNQTDCQIAKHSRLEIAKLLSAEEETLSITVLLSIYSSGKKIRDEMISFSIFYRYMFE</sequence>
<dbReference type="GO" id="GO:0046872">
    <property type="term" value="F:metal ion binding"/>
    <property type="evidence" value="ECO:0007669"/>
    <property type="project" value="UniProtKB-KW"/>
</dbReference>
<evidence type="ECO:0000259" key="4">
    <source>
        <dbReference type="PROSITE" id="PS50864"/>
    </source>
</evidence>
<dbReference type="InterPro" id="IPR010919">
    <property type="entry name" value="SAND-like_dom_sf"/>
</dbReference>
<evidence type="ECO:0000256" key="2">
    <source>
        <dbReference type="ARBA" id="ARBA00023163"/>
    </source>
</evidence>
<dbReference type="PANTHER" id="PTHR10417:SF9">
    <property type="entry name" value="SP140 NUCLEAR BODY PROTEIN"/>
    <property type="match status" value="1"/>
</dbReference>
<keyword evidence="2" id="KW-0804">Transcription</keyword>
<evidence type="ECO:0000256" key="1">
    <source>
        <dbReference type="ARBA" id="ARBA00023015"/>
    </source>
</evidence>
<evidence type="ECO:0000313" key="5">
    <source>
        <dbReference type="Ensembl" id="ENSXCOP00000023982.1"/>
    </source>
</evidence>
<keyword evidence="3" id="KW-0539">Nucleus</keyword>
<dbReference type="GO" id="GO:0000978">
    <property type="term" value="F:RNA polymerase II cis-regulatory region sequence-specific DNA binding"/>
    <property type="evidence" value="ECO:0007669"/>
    <property type="project" value="TreeGrafter"/>
</dbReference>
<dbReference type="InterPro" id="IPR000770">
    <property type="entry name" value="SAND_dom"/>
</dbReference>
<dbReference type="Gene3D" id="3.10.390.10">
    <property type="entry name" value="SAND domain-like"/>
    <property type="match status" value="1"/>
</dbReference>
<dbReference type="SUPFAM" id="SSF63763">
    <property type="entry name" value="SAND domain-like"/>
    <property type="match status" value="1"/>
</dbReference>
<dbReference type="GeneTree" id="ENSGT00800000125226"/>
<dbReference type="Pfam" id="PF01342">
    <property type="entry name" value="SAND"/>
    <property type="match status" value="1"/>
</dbReference>
<dbReference type="PROSITE" id="PS50864">
    <property type="entry name" value="SAND"/>
    <property type="match status" value="1"/>
</dbReference>
<dbReference type="GO" id="GO:0006357">
    <property type="term" value="P:regulation of transcription by RNA polymerase II"/>
    <property type="evidence" value="ECO:0007669"/>
    <property type="project" value="TreeGrafter"/>
</dbReference>
<keyword evidence="1" id="KW-0805">Transcription regulation</keyword>
<proteinExistence type="predicted"/>
<dbReference type="Ensembl" id="ENSXCOT00000024267.1">
    <property type="protein sequence ID" value="ENSXCOP00000023982.1"/>
    <property type="gene ID" value="ENSXCOG00000017902.1"/>
</dbReference>